<dbReference type="Pfam" id="PF02585">
    <property type="entry name" value="PIG-L"/>
    <property type="match status" value="1"/>
</dbReference>
<organism evidence="1 2">
    <name type="scientific">Acinetobacter equi</name>
    <dbReference type="NCBI Taxonomy" id="1324350"/>
    <lineage>
        <taxon>Bacteria</taxon>
        <taxon>Pseudomonadati</taxon>
        <taxon>Pseudomonadota</taxon>
        <taxon>Gammaproteobacteria</taxon>
        <taxon>Moraxellales</taxon>
        <taxon>Moraxellaceae</taxon>
        <taxon>Acinetobacter</taxon>
    </lineage>
</organism>
<dbReference type="RefSeq" id="WP_054581099.1">
    <property type="nucleotide sequence ID" value="NZ_CP012808.1"/>
</dbReference>
<protein>
    <recommendedName>
        <fullName evidence="3">GlcNAc-PI de-N-acetylase</fullName>
    </recommendedName>
</protein>
<keyword evidence="2" id="KW-1185">Reference proteome</keyword>
<name>A0A0N9V7N1_9GAMM</name>
<dbReference type="STRING" id="1324350.AOY20_06450"/>
<gene>
    <name evidence="1" type="ORF">AOY20_06450</name>
</gene>
<accession>A0A0N9V7N1</accession>
<proteinExistence type="predicted"/>
<evidence type="ECO:0000313" key="2">
    <source>
        <dbReference type="Proteomes" id="UP000064939"/>
    </source>
</evidence>
<dbReference type="InterPro" id="IPR003737">
    <property type="entry name" value="GlcNAc_PI_deacetylase-related"/>
</dbReference>
<reference evidence="1 2" key="1">
    <citation type="journal article" date="2015" name="Int. J. Syst. Evol. Microbiol.">
        <title>Acinetobacter equi sp. nov. isolated from horse faeces.</title>
        <authorList>
            <person name="Poppel M.T."/>
            <person name="Skiebe E."/>
            <person name="Laue M."/>
            <person name="Bergmann H."/>
            <person name="Ebersberger I."/>
            <person name="Garn T."/>
            <person name="Fruth A."/>
            <person name="Baumgardt S."/>
            <person name="Busse H.J."/>
            <person name="Wilharm G."/>
        </authorList>
    </citation>
    <scope>NUCLEOTIDE SEQUENCE [LARGE SCALE GENOMIC DNA]</scope>
    <source>
        <strain evidence="1 2">114</strain>
    </source>
</reference>
<dbReference type="AlphaFoldDB" id="A0A0N9V7N1"/>
<dbReference type="EMBL" id="CP012808">
    <property type="protein sequence ID" value="ALH95205.1"/>
    <property type="molecule type" value="Genomic_DNA"/>
</dbReference>
<sequence length="306" mass="36140">MKNFFLFFFRYIFTLGYRTSSSQSIQKQNHIEPTPLTNFKSSFFIVAHPDDIELFMGREARHQILEQPNTKKIFIVLSAGDANRKNRKKIFREITWWKAREQAHTLSISYWNNNRDPAIESEISINQRKITKITLGSSIVLYNFRLTDADKTTSLDDLLNQTSEKIYDLAHHQAYTKQDIQNSLLELIEHENQGAISSSFYIMDESYDRNPGDHKDHKATSTIFREIYPKISINEKSLHGYLTYFVKDKEVNLEGEDKHVSFETWRIIADELERNGYKRNDDPHHMQWVGKEYKAYDIKVIDEKDL</sequence>
<evidence type="ECO:0000313" key="1">
    <source>
        <dbReference type="EMBL" id="ALH95205.1"/>
    </source>
</evidence>
<evidence type="ECO:0008006" key="3">
    <source>
        <dbReference type="Google" id="ProtNLM"/>
    </source>
</evidence>
<dbReference type="KEGG" id="aei:AOY20_06450"/>
<dbReference type="OrthoDB" id="6064917at2"/>
<dbReference type="Proteomes" id="UP000064939">
    <property type="component" value="Chromosome"/>
</dbReference>